<dbReference type="InterPro" id="IPR025535">
    <property type="entry name" value="DUF4421"/>
</dbReference>
<dbReference type="Proteomes" id="UP001165488">
    <property type="component" value="Unassembled WGS sequence"/>
</dbReference>
<proteinExistence type="predicted"/>
<keyword evidence="2" id="KW-1185">Reference proteome</keyword>
<organism evidence="1 2">
    <name type="scientific">Belliella calami</name>
    <dbReference type="NCBI Taxonomy" id="2923436"/>
    <lineage>
        <taxon>Bacteria</taxon>
        <taxon>Pseudomonadati</taxon>
        <taxon>Bacteroidota</taxon>
        <taxon>Cytophagia</taxon>
        <taxon>Cytophagales</taxon>
        <taxon>Cyclobacteriaceae</taxon>
        <taxon>Belliella</taxon>
    </lineage>
</organism>
<evidence type="ECO:0000313" key="1">
    <source>
        <dbReference type="EMBL" id="MCH7397650.1"/>
    </source>
</evidence>
<sequence>MGIYKLQIFKVVILLVLAFSLEVKPTNAQANLDSVYYVKFPDQLTTRVYTSRKYTSVLINDRVLDQKIRFEPNSTLNLGLGATYNGLTLNIAYGFGFLNPERGTGESKYLDLQAHAYPKDLIIDLFLQFYKGYYAELDDFSSQNDPFLILPEMRVRKIGTNVQYLFNGDKLSLRAAFLQSEWQKRSAGSPLLGFEIYGGLVDNDGLIMPMGLLDSEDRNFSSSKYFQFGPNVGYSHTFVILKHFFITGYASTNLSLGHQNLSFENGNERRWGLSSNLFLRGFVGYNSEKWSINANYVHNRVNLTRNSNFDNTLMTGNYRINFVYRIKPGSNLKRYLDAVDLKRLLRR</sequence>
<dbReference type="Pfam" id="PF14391">
    <property type="entry name" value="DUF4421"/>
    <property type="match status" value="1"/>
</dbReference>
<gene>
    <name evidence="1" type="ORF">MM236_06600</name>
</gene>
<dbReference type="RefSeq" id="WP_241274155.1">
    <property type="nucleotide sequence ID" value="NZ_JAKZGS010000003.1"/>
</dbReference>
<protein>
    <submittedName>
        <fullName evidence="1">DUF4421 domain-containing protein</fullName>
    </submittedName>
</protein>
<dbReference type="EMBL" id="JAKZGS010000003">
    <property type="protein sequence ID" value="MCH7397650.1"/>
    <property type="molecule type" value="Genomic_DNA"/>
</dbReference>
<name>A0ABS9UMJ5_9BACT</name>
<reference evidence="1" key="1">
    <citation type="submission" date="2022-03" db="EMBL/GenBank/DDBJ databases">
        <title>De novo assembled genomes of Belliella spp. (Cyclobacteriaceae) strains.</title>
        <authorList>
            <person name="Szabo A."/>
            <person name="Korponai K."/>
            <person name="Felfoldi T."/>
        </authorList>
    </citation>
    <scope>NUCLEOTIDE SEQUENCE</scope>
    <source>
        <strain evidence="1">DSM 107340</strain>
    </source>
</reference>
<comment type="caution">
    <text evidence="1">The sequence shown here is derived from an EMBL/GenBank/DDBJ whole genome shotgun (WGS) entry which is preliminary data.</text>
</comment>
<evidence type="ECO:0000313" key="2">
    <source>
        <dbReference type="Proteomes" id="UP001165488"/>
    </source>
</evidence>
<accession>A0ABS9UMJ5</accession>